<sequence length="278" mass="30475">MKDILLLISVLFTLSANEVTQENEATNEFAYIQPISVEEVPVAPVLDSDNDGIADKDDKCPATPPNTRVDSKGCEFDSDNDGVVNSKDECPNTPPNTKVDFKGCKIVNDSDNDGVADEDDKCPGTLEGIKVDYRGCEIDSDDDGVVDSQDQCPDTSKDFRVDGYGCPQTATLNVNFETAKYNVDDRLVKNLQKFSLFLQENKGYKVVIYGFTDSVGDSNSNRILSKNRAEAVKEALTLYGIDASRFTTIGKGETNPISDNGTKEGRAQNRRIEVELIK</sequence>
<organism evidence="5 6">
    <name type="scientific">Candidatus Sulfurimonas baltica</name>
    <dbReference type="NCBI Taxonomy" id="2740404"/>
    <lineage>
        <taxon>Bacteria</taxon>
        <taxon>Pseudomonadati</taxon>
        <taxon>Campylobacterota</taxon>
        <taxon>Epsilonproteobacteria</taxon>
        <taxon>Campylobacterales</taxon>
        <taxon>Sulfurimonadaceae</taxon>
        <taxon>Sulfurimonas</taxon>
    </lineage>
</organism>
<dbReference type="GO" id="GO:0007155">
    <property type="term" value="P:cell adhesion"/>
    <property type="evidence" value="ECO:0007669"/>
    <property type="project" value="InterPro"/>
</dbReference>
<dbReference type="PANTHER" id="PTHR30329">
    <property type="entry name" value="STATOR ELEMENT OF FLAGELLAR MOTOR COMPLEX"/>
    <property type="match status" value="1"/>
</dbReference>
<protein>
    <submittedName>
        <fullName evidence="5">OmpA family protein</fullName>
    </submittedName>
</protein>
<dbReference type="SUPFAM" id="SSF103088">
    <property type="entry name" value="OmpA-like"/>
    <property type="match status" value="1"/>
</dbReference>
<evidence type="ECO:0000256" key="2">
    <source>
        <dbReference type="PROSITE-ProRule" id="PRU00473"/>
    </source>
</evidence>
<dbReference type="InterPro" id="IPR036737">
    <property type="entry name" value="OmpA-like_sf"/>
</dbReference>
<dbReference type="Gene3D" id="4.10.1080.10">
    <property type="entry name" value="TSP type-3 repeat"/>
    <property type="match status" value="1"/>
</dbReference>
<dbReference type="Pfam" id="PF00691">
    <property type="entry name" value="OmpA"/>
    <property type="match status" value="1"/>
</dbReference>
<keyword evidence="1" id="KW-0732">Signal</keyword>
<dbReference type="RefSeq" id="WP_194371104.1">
    <property type="nucleotide sequence ID" value="NZ_CP054492.1"/>
</dbReference>
<name>A0A7S7LWH8_9BACT</name>
<reference evidence="5 6" key="1">
    <citation type="submission" date="2020-05" db="EMBL/GenBank/DDBJ databases">
        <title>Sulfurimonas marisnigri, sp. nov., and Sulfurimonas baltica, sp. nov., manganese oxide reducing chemolithoautotrophs of the class Epsilonproteobacteria isolated from the pelagic redoxclines of the Black and Baltic Seas and emended description of the genus Sulfurimonas.</title>
        <authorList>
            <person name="Henkel J.V."/>
            <person name="Laudan C."/>
            <person name="Werner J."/>
            <person name="Neu T."/>
            <person name="Plewe S."/>
            <person name="Sproer C."/>
            <person name="Bunk B."/>
            <person name="Schulz-Vogt H.N."/>
        </authorList>
    </citation>
    <scope>NUCLEOTIDE SEQUENCE [LARGE SCALE GENOMIC DNA]</scope>
    <source>
        <strain evidence="5 6">GD2</strain>
    </source>
</reference>
<dbReference type="PANTHER" id="PTHR30329:SF20">
    <property type="entry name" value="EXPORTED PROTEIN"/>
    <property type="match status" value="1"/>
</dbReference>
<dbReference type="Gene3D" id="3.30.1330.60">
    <property type="entry name" value="OmpA-like domain"/>
    <property type="match status" value="1"/>
</dbReference>
<evidence type="ECO:0000256" key="1">
    <source>
        <dbReference type="ARBA" id="ARBA00022729"/>
    </source>
</evidence>
<proteinExistence type="predicted"/>
<dbReference type="GO" id="GO:0016020">
    <property type="term" value="C:membrane"/>
    <property type="evidence" value="ECO:0007669"/>
    <property type="project" value="UniProtKB-UniRule"/>
</dbReference>
<evidence type="ECO:0000313" key="5">
    <source>
        <dbReference type="EMBL" id="QOY52756.1"/>
    </source>
</evidence>
<dbReference type="InterPro" id="IPR028974">
    <property type="entry name" value="TSP_type-3_rpt"/>
</dbReference>
<dbReference type="KEGG" id="sbal:HUE88_03460"/>
<accession>A0A7S7LWH8</accession>
<keyword evidence="2" id="KW-0472">Membrane</keyword>
<evidence type="ECO:0000313" key="6">
    <source>
        <dbReference type="Proteomes" id="UP000593994"/>
    </source>
</evidence>
<dbReference type="SUPFAM" id="SSF103647">
    <property type="entry name" value="TSP type-3 repeat"/>
    <property type="match status" value="1"/>
</dbReference>
<dbReference type="Proteomes" id="UP000593994">
    <property type="component" value="Chromosome"/>
</dbReference>
<dbReference type="PRINTS" id="PR01023">
    <property type="entry name" value="NAFLGMOTY"/>
</dbReference>
<dbReference type="InterPro" id="IPR006665">
    <property type="entry name" value="OmpA-like"/>
</dbReference>
<keyword evidence="6" id="KW-1185">Reference proteome</keyword>
<evidence type="ECO:0000259" key="4">
    <source>
        <dbReference type="PROSITE" id="PS51123"/>
    </source>
</evidence>
<dbReference type="GO" id="GO:0005509">
    <property type="term" value="F:calcium ion binding"/>
    <property type="evidence" value="ECO:0007669"/>
    <property type="project" value="InterPro"/>
</dbReference>
<feature type="region of interest" description="Disordered" evidence="3">
    <location>
        <begin position="51"/>
        <end position="70"/>
    </location>
</feature>
<dbReference type="Pfam" id="PF02412">
    <property type="entry name" value="TSP_3"/>
    <property type="match status" value="3"/>
</dbReference>
<dbReference type="InterPro" id="IPR003367">
    <property type="entry name" value="Thrombospondin_3-like_rpt"/>
</dbReference>
<dbReference type="PROSITE" id="PS51123">
    <property type="entry name" value="OMPA_2"/>
    <property type="match status" value="1"/>
</dbReference>
<dbReference type="InterPro" id="IPR050330">
    <property type="entry name" value="Bact_OuterMem_StrucFunc"/>
</dbReference>
<evidence type="ECO:0000256" key="3">
    <source>
        <dbReference type="SAM" id="MobiDB-lite"/>
    </source>
</evidence>
<dbReference type="CDD" id="cd07185">
    <property type="entry name" value="OmpA_C-like"/>
    <property type="match status" value="1"/>
</dbReference>
<gene>
    <name evidence="5" type="ORF">HUE88_03460</name>
</gene>
<dbReference type="EMBL" id="CP054492">
    <property type="protein sequence ID" value="QOY52756.1"/>
    <property type="molecule type" value="Genomic_DNA"/>
</dbReference>
<dbReference type="AlphaFoldDB" id="A0A7S7LWH8"/>
<feature type="domain" description="OmpA-like" evidence="4">
    <location>
        <begin position="168"/>
        <end position="278"/>
    </location>
</feature>